<accession>A0AA46ZS92</accession>
<evidence type="ECO:0000313" key="2">
    <source>
        <dbReference type="Proteomes" id="UP001163262"/>
    </source>
</evidence>
<dbReference type="Proteomes" id="UP001163262">
    <property type="component" value="Chromosome"/>
</dbReference>
<name>A0AA46ZS92_CAPOC</name>
<organism evidence="1 2">
    <name type="scientific">Capnocytophaga ochracea</name>
    <dbReference type="NCBI Taxonomy" id="1018"/>
    <lineage>
        <taxon>Bacteria</taxon>
        <taxon>Pseudomonadati</taxon>
        <taxon>Bacteroidota</taxon>
        <taxon>Flavobacteriia</taxon>
        <taxon>Flavobacteriales</taxon>
        <taxon>Flavobacteriaceae</taxon>
        <taxon>Capnocytophaga</taxon>
    </lineage>
</organism>
<dbReference type="EMBL" id="CP110230">
    <property type="protein sequence ID" value="UZD40182.1"/>
    <property type="molecule type" value="Genomic_DNA"/>
</dbReference>
<proteinExistence type="predicted"/>
<dbReference type="AlphaFoldDB" id="A0AA46ZS92"/>
<sequence>MNPQLFYNFGIKGASQLNVRDVTFTVILYYKNTQFFDIDKLACVLYYENEQKKSKNIEMKLRLLLKDELQGIYSYECTFDKAWELPNTFNISNIQFFTYNKILTSEDYTQTRISFGSEELSYQIQTVYEREERKICNFLCSVPSYPTPFEVRNLHNSSFDIILRKIDVPDGALSISMYDTQQGNNVDTSDQMFHISDNSESFLFEIDTNGKWHNDLSEEEKNRIARGLTVFRLQLHASYSLRISNDRWRIEGSSSMSYDAYLYTQEATPYLPSSYEPYERVLLENVWIEENQVKCNFYVQLIDEQTLDQTDPREVEIVINIIN</sequence>
<gene>
    <name evidence="1" type="ORF">OL231_08315</name>
</gene>
<dbReference type="RefSeq" id="WP_264860053.1">
    <property type="nucleotide sequence ID" value="NZ_CP110230.1"/>
</dbReference>
<protein>
    <submittedName>
        <fullName evidence="1">Uncharacterized protein</fullName>
    </submittedName>
</protein>
<evidence type="ECO:0000313" key="1">
    <source>
        <dbReference type="EMBL" id="UZD40182.1"/>
    </source>
</evidence>
<reference evidence="1" key="1">
    <citation type="submission" date="2022-10" db="EMBL/GenBank/DDBJ databases">
        <title>Complete genome sequence of Capnocytophaga ochracea KCOM 2812 isolated from actinomycosis lesion.</title>
        <authorList>
            <person name="Kook J.-K."/>
            <person name="Park S.-N."/>
            <person name="Lim Y.K."/>
        </authorList>
    </citation>
    <scope>NUCLEOTIDE SEQUENCE</scope>
    <source>
        <strain evidence="1">KCOM 28121</strain>
    </source>
</reference>